<accession>A0ABZ0HT83</accession>
<sequence>MNELALGAASIAVPYLATYLQEALKGGAKKLGEEGAGATIKLLGWLRDKLTGRAKEALDDLEKDPSSADNQADLRKQLAKFLDENPGLLADLQALIPAKPDAGVSATQTVGDNSKAAQAVGDQNSISIT</sequence>
<dbReference type="Proteomes" id="UP001626536">
    <property type="component" value="Chromosome"/>
</dbReference>
<name>A0ABZ0HT83_9HYPH</name>
<organism evidence="2 3">
    <name type="scientific">Methylocapsa polymorpha</name>
    <dbReference type="NCBI Taxonomy" id="3080828"/>
    <lineage>
        <taxon>Bacteria</taxon>
        <taxon>Pseudomonadati</taxon>
        <taxon>Pseudomonadota</taxon>
        <taxon>Alphaproteobacteria</taxon>
        <taxon>Hyphomicrobiales</taxon>
        <taxon>Beijerinckiaceae</taxon>
        <taxon>Methylocapsa</taxon>
    </lineage>
</organism>
<dbReference type="EMBL" id="CP136862">
    <property type="protein sequence ID" value="WOJ90035.1"/>
    <property type="molecule type" value="Genomic_DNA"/>
</dbReference>
<reference evidence="2 3" key="1">
    <citation type="submission" date="2023-10" db="EMBL/GenBank/DDBJ databases">
        <title>Novel methanotroph of the genus Methylocapsa from a subarctic wetland.</title>
        <authorList>
            <person name="Belova S.E."/>
            <person name="Oshkin I.Y."/>
            <person name="Miroshnikov K."/>
            <person name="Dedysh S.N."/>
        </authorList>
    </citation>
    <scope>NUCLEOTIDE SEQUENCE [LARGE SCALE GENOMIC DNA]</scope>
    <source>
        <strain evidence="2 3">RX1</strain>
    </source>
</reference>
<dbReference type="RefSeq" id="WP_407339479.1">
    <property type="nucleotide sequence ID" value="NZ_CP136862.1"/>
</dbReference>
<proteinExistence type="predicted"/>
<feature type="region of interest" description="Disordered" evidence="1">
    <location>
        <begin position="106"/>
        <end position="129"/>
    </location>
</feature>
<keyword evidence="3" id="KW-1185">Reference proteome</keyword>
<gene>
    <name evidence="2" type="ORF">RZS28_01605</name>
</gene>
<evidence type="ECO:0000313" key="3">
    <source>
        <dbReference type="Proteomes" id="UP001626536"/>
    </source>
</evidence>
<protein>
    <submittedName>
        <fullName evidence="2">Uncharacterized protein</fullName>
    </submittedName>
</protein>
<evidence type="ECO:0000313" key="2">
    <source>
        <dbReference type="EMBL" id="WOJ90035.1"/>
    </source>
</evidence>
<evidence type="ECO:0000256" key="1">
    <source>
        <dbReference type="SAM" id="MobiDB-lite"/>
    </source>
</evidence>